<reference evidence="13 14" key="1">
    <citation type="journal article" date="2021" name="Int. J. Syst. Evol. Microbiol.">
        <title>Steroidobacter gossypii sp. nov., isolated from soil of cotton cropping field.</title>
        <authorList>
            <person name="Huang R."/>
            <person name="Yang S."/>
            <person name="Zhen C."/>
            <person name="Liu W."/>
        </authorList>
    </citation>
    <scope>NUCLEOTIDE SEQUENCE [LARGE SCALE GENOMIC DNA]</scope>
    <source>
        <strain evidence="13 14">S1-65</strain>
    </source>
</reference>
<dbReference type="PROSITE" id="PS51721">
    <property type="entry name" value="G_CP"/>
    <property type="match status" value="1"/>
</dbReference>
<dbReference type="PANTHER" id="PTHR32120:SF10">
    <property type="entry name" value="SMALL RIBOSOMAL SUBUNIT BIOGENESIS GTPASE RSGA"/>
    <property type="match status" value="1"/>
</dbReference>
<dbReference type="EC" id="3.6.1.-" evidence="10"/>
<dbReference type="CDD" id="cd01854">
    <property type="entry name" value="YjeQ_EngC"/>
    <property type="match status" value="1"/>
</dbReference>
<keyword evidence="4 10" id="KW-0699">rRNA-binding</keyword>
<feature type="binding site" evidence="10">
    <location>
        <begin position="200"/>
        <end position="208"/>
    </location>
    <ligand>
        <name>GTP</name>
        <dbReference type="ChEBI" id="CHEBI:37565"/>
    </ligand>
</feature>
<dbReference type="HAMAP" id="MF_01820">
    <property type="entry name" value="GTPase_RsgA"/>
    <property type="match status" value="1"/>
</dbReference>
<evidence type="ECO:0000313" key="14">
    <source>
        <dbReference type="Proteomes" id="UP000661077"/>
    </source>
</evidence>
<evidence type="ECO:0000256" key="9">
    <source>
        <dbReference type="ARBA" id="ARBA00023134"/>
    </source>
</evidence>
<feature type="binding site" evidence="10">
    <location>
        <position position="286"/>
    </location>
    <ligand>
        <name>Zn(2+)</name>
        <dbReference type="ChEBI" id="CHEBI:29105"/>
    </ligand>
</feature>
<dbReference type="PANTHER" id="PTHR32120">
    <property type="entry name" value="SMALL RIBOSOMAL SUBUNIT BIOGENESIS GTPASE RSGA"/>
    <property type="match status" value="1"/>
</dbReference>
<keyword evidence="7 10" id="KW-0862">Zinc</keyword>
<accession>A0ABS1WSC9</accession>
<keyword evidence="5 10" id="KW-0547">Nucleotide-binding</keyword>
<comment type="similarity">
    <text evidence="10">Belongs to the TRAFAC class YlqF/YawG GTPase family. RsgA subfamily.</text>
</comment>
<protein>
    <recommendedName>
        <fullName evidence="10">Small ribosomal subunit biogenesis GTPase RsgA</fullName>
        <ecNumber evidence="10">3.6.1.-</ecNumber>
    </recommendedName>
</protein>
<feature type="binding site" evidence="10">
    <location>
        <position position="288"/>
    </location>
    <ligand>
        <name>Zn(2+)</name>
        <dbReference type="ChEBI" id="CHEBI:29105"/>
    </ligand>
</feature>
<dbReference type="InterPro" id="IPR010914">
    <property type="entry name" value="RsgA_GTPase_dom"/>
</dbReference>
<dbReference type="Proteomes" id="UP000661077">
    <property type="component" value="Unassembled WGS sequence"/>
</dbReference>
<keyword evidence="9 10" id="KW-0342">GTP-binding</keyword>
<comment type="caution">
    <text evidence="13">The sequence shown here is derived from an EMBL/GenBank/DDBJ whole genome shotgun (WGS) entry which is preliminary data.</text>
</comment>
<comment type="subcellular location">
    <subcellularLocation>
        <location evidence="10">Cytoplasm</location>
    </subcellularLocation>
</comment>
<evidence type="ECO:0000256" key="5">
    <source>
        <dbReference type="ARBA" id="ARBA00022741"/>
    </source>
</evidence>
<dbReference type="InterPro" id="IPR030378">
    <property type="entry name" value="G_CP_dom"/>
</dbReference>
<evidence type="ECO:0000256" key="6">
    <source>
        <dbReference type="ARBA" id="ARBA00022801"/>
    </source>
</evidence>
<evidence type="ECO:0000256" key="2">
    <source>
        <dbReference type="ARBA" id="ARBA00022517"/>
    </source>
</evidence>
<feature type="binding site" evidence="10">
    <location>
        <position position="294"/>
    </location>
    <ligand>
        <name>Zn(2+)</name>
        <dbReference type="ChEBI" id="CHEBI:29105"/>
    </ligand>
</feature>
<evidence type="ECO:0000259" key="12">
    <source>
        <dbReference type="PROSITE" id="PS51721"/>
    </source>
</evidence>
<evidence type="ECO:0000256" key="1">
    <source>
        <dbReference type="ARBA" id="ARBA00022490"/>
    </source>
</evidence>
<evidence type="ECO:0000256" key="10">
    <source>
        <dbReference type="HAMAP-Rule" id="MF_01820"/>
    </source>
</evidence>
<keyword evidence="3 10" id="KW-0479">Metal-binding</keyword>
<dbReference type="Gene3D" id="1.10.40.50">
    <property type="entry name" value="Probable gtpase engc, domain 3"/>
    <property type="match status" value="1"/>
</dbReference>
<name>A0ABS1WSC9_9GAMM</name>
<evidence type="ECO:0000256" key="8">
    <source>
        <dbReference type="ARBA" id="ARBA00022884"/>
    </source>
</evidence>
<evidence type="ECO:0000256" key="3">
    <source>
        <dbReference type="ARBA" id="ARBA00022723"/>
    </source>
</evidence>
<dbReference type="EMBL" id="JAEVLS010000001">
    <property type="protein sequence ID" value="MBM0103885.1"/>
    <property type="molecule type" value="Genomic_DNA"/>
</dbReference>
<dbReference type="InterPro" id="IPR004881">
    <property type="entry name" value="Ribosome_biogen_GTPase_RsgA"/>
</dbReference>
<comment type="function">
    <text evidence="10">One of several proteins that assist in the late maturation steps of the functional core of the 30S ribosomal subunit. Helps release RbfA from mature subunits. May play a role in the assembly of ribosomal proteins into the subunit. Circularly permuted GTPase that catalyzes slow GTP hydrolysis, GTPase activity is stimulated by the 30S ribosomal subunit.</text>
</comment>
<dbReference type="NCBIfam" id="TIGR00157">
    <property type="entry name" value="ribosome small subunit-dependent GTPase A"/>
    <property type="match status" value="1"/>
</dbReference>
<feature type="binding site" evidence="10">
    <location>
        <position position="281"/>
    </location>
    <ligand>
        <name>Zn(2+)</name>
        <dbReference type="ChEBI" id="CHEBI:29105"/>
    </ligand>
</feature>
<gene>
    <name evidence="10 13" type="primary">rsgA</name>
    <name evidence="13" type="ORF">JM946_03985</name>
</gene>
<keyword evidence="1 10" id="KW-0963">Cytoplasm</keyword>
<dbReference type="InterPro" id="IPR027417">
    <property type="entry name" value="P-loop_NTPase"/>
</dbReference>
<dbReference type="SUPFAM" id="SSF52540">
    <property type="entry name" value="P-loop containing nucleoside triphosphate hydrolases"/>
    <property type="match status" value="1"/>
</dbReference>
<evidence type="ECO:0000256" key="7">
    <source>
        <dbReference type="ARBA" id="ARBA00022833"/>
    </source>
</evidence>
<feature type="binding site" evidence="10">
    <location>
        <begin position="147"/>
        <end position="150"/>
    </location>
    <ligand>
        <name>GTP</name>
        <dbReference type="ChEBI" id="CHEBI:37565"/>
    </ligand>
</feature>
<sequence>MSSSTFSLARLGWRPFHSQQLTLQDFESAHPARVTSVHRSGLIVLSEQGSATVTAPPRVLDTIEFPITVGDWLLIEHDAPRVCRVLSPYSLIKRQAAGTDHRLQTIAANLDTLFVVTSCNNDFNLSRLERYLALAYEAQVEPVILITKADLTDNPTSYIDEIQTLGTNATAITINATDATQVATTLAPWLQPGQTVAFVGSSGVGKSTLVNTLIGQSQQETGSIREDDSKGRHTTTSREMFPLASGAWIIDTPGMRELKIGAIGSGLRTVFDNVEALAEQCHFRDCRHESEAGCAVLAAVAAGKLDPRRLANYHKLQREAALAGMSNRERRARNRQFGRITASAMKIKGRNKR</sequence>
<dbReference type="Pfam" id="PF03193">
    <property type="entry name" value="RsgA_GTPase"/>
    <property type="match status" value="1"/>
</dbReference>
<keyword evidence="2 10" id="KW-0690">Ribosome biogenesis</keyword>
<evidence type="ECO:0000313" key="13">
    <source>
        <dbReference type="EMBL" id="MBM0103885.1"/>
    </source>
</evidence>
<keyword evidence="14" id="KW-1185">Reference proteome</keyword>
<comment type="cofactor">
    <cofactor evidence="10">
        <name>Zn(2+)</name>
        <dbReference type="ChEBI" id="CHEBI:29105"/>
    </cofactor>
    <text evidence="10">Binds 1 zinc ion per subunit.</text>
</comment>
<proteinExistence type="inferred from homology"/>
<organism evidence="13 14">
    <name type="scientific">Steroidobacter gossypii</name>
    <dbReference type="NCBI Taxonomy" id="2805490"/>
    <lineage>
        <taxon>Bacteria</taxon>
        <taxon>Pseudomonadati</taxon>
        <taxon>Pseudomonadota</taxon>
        <taxon>Gammaproteobacteria</taxon>
        <taxon>Steroidobacterales</taxon>
        <taxon>Steroidobacteraceae</taxon>
        <taxon>Steroidobacter</taxon>
    </lineage>
</organism>
<keyword evidence="8 10" id="KW-0694">RNA-binding</keyword>
<dbReference type="Gene3D" id="3.40.50.300">
    <property type="entry name" value="P-loop containing nucleotide triphosphate hydrolases"/>
    <property type="match status" value="1"/>
</dbReference>
<keyword evidence="6 10" id="KW-0378">Hydrolase</keyword>
<evidence type="ECO:0000256" key="4">
    <source>
        <dbReference type="ARBA" id="ARBA00022730"/>
    </source>
</evidence>
<evidence type="ECO:0000259" key="11">
    <source>
        <dbReference type="PROSITE" id="PS50936"/>
    </source>
</evidence>
<feature type="domain" description="CP-type G" evidence="12">
    <location>
        <begin position="100"/>
        <end position="258"/>
    </location>
</feature>
<feature type="domain" description="EngC GTPase" evidence="11">
    <location>
        <begin position="108"/>
        <end position="256"/>
    </location>
</feature>
<dbReference type="PROSITE" id="PS50936">
    <property type="entry name" value="ENGC_GTPASE"/>
    <property type="match status" value="1"/>
</dbReference>
<comment type="subunit">
    <text evidence="10">Monomer. Associates with 30S ribosomal subunit, binds 16S rRNA.</text>
</comment>